<proteinExistence type="predicted"/>
<dbReference type="PATRIC" id="fig|317.174.peg.3231"/>
<dbReference type="RefSeq" id="WP_020291365.1">
    <property type="nucleotide sequence ID" value="NZ_JPQT01000108.1"/>
</dbReference>
<dbReference type="InterPro" id="IPR049644">
    <property type="entry name" value="GvpU-like"/>
</dbReference>
<organism evidence="1 2">
    <name type="scientific">Pseudomonas syringae</name>
    <dbReference type="NCBI Taxonomy" id="317"/>
    <lineage>
        <taxon>Bacteria</taxon>
        <taxon>Pseudomonadati</taxon>
        <taxon>Pseudomonadota</taxon>
        <taxon>Gammaproteobacteria</taxon>
        <taxon>Pseudomonadales</taxon>
        <taxon>Pseudomonadaceae</taxon>
        <taxon>Pseudomonas</taxon>
    </lineage>
</organism>
<reference evidence="1 2" key="1">
    <citation type="submission" date="2014-07" db="EMBL/GenBank/DDBJ databases">
        <title>Draft Genome Sequences of Environmental Pseudomonas syringae strains.</title>
        <authorList>
            <person name="Baltrus D.A."/>
            <person name="Berge O."/>
            <person name="Morris C."/>
        </authorList>
    </citation>
    <scope>NUCLEOTIDE SEQUENCE [LARGE SCALE GENOMIC DNA]</scope>
    <source>
        <strain evidence="1 2">CEB003</strain>
    </source>
</reference>
<gene>
    <name evidence="1" type="ORF">IV02_15805</name>
</gene>
<dbReference type="AlphaFoldDB" id="A0A085V622"/>
<accession>A0A085V622</accession>
<dbReference type="NCBIfam" id="NF041667">
    <property type="entry name" value="GvpU"/>
    <property type="match status" value="1"/>
</dbReference>
<protein>
    <submittedName>
        <fullName evidence="1">Gas vesicle protein</fullName>
    </submittedName>
</protein>
<evidence type="ECO:0000313" key="2">
    <source>
        <dbReference type="Proteomes" id="UP000028643"/>
    </source>
</evidence>
<comment type="caution">
    <text evidence="1">The sequence shown here is derived from an EMBL/GenBank/DDBJ whole genome shotgun (WGS) entry which is preliminary data.</text>
</comment>
<dbReference type="Proteomes" id="UP000028643">
    <property type="component" value="Unassembled WGS sequence"/>
</dbReference>
<dbReference type="EMBL" id="JPQT01000108">
    <property type="protein sequence ID" value="KFE50885.1"/>
    <property type="molecule type" value="Genomic_DNA"/>
</dbReference>
<name>A0A085V622_PSESX</name>
<evidence type="ECO:0000313" key="1">
    <source>
        <dbReference type="EMBL" id="KFE50885.1"/>
    </source>
</evidence>
<sequence>MTDARQNQQSDTSASGEIEDALSHLKWQGKQIDWLLQWLVKFVANTKVEMGITLTVGGNLVSGQLISHDAYFEQLAADISAPFAQFNNGTDASMKEMILSFRPGESSDDTPEFHFIHLKDCKTYSNEQNPICAEGVLWRGKIASVTGFTIGLIARK</sequence>